<proteinExistence type="predicted"/>
<accession>A0ABR6QYP9</accession>
<evidence type="ECO:0000313" key="2">
    <source>
        <dbReference type="Proteomes" id="UP000526625"/>
    </source>
</evidence>
<name>A0ABR6QYP9_RHITR</name>
<gene>
    <name evidence="1" type="ORF">GGD45_002469</name>
</gene>
<organism evidence="1 2">
    <name type="scientific">Rhizobium tropici</name>
    <dbReference type="NCBI Taxonomy" id="398"/>
    <lineage>
        <taxon>Bacteria</taxon>
        <taxon>Pseudomonadati</taxon>
        <taxon>Pseudomonadota</taxon>
        <taxon>Alphaproteobacteria</taxon>
        <taxon>Hyphomicrobiales</taxon>
        <taxon>Rhizobiaceae</taxon>
        <taxon>Rhizobium/Agrobacterium group</taxon>
        <taxon>Rhizobium</taxon>
    </lineage>
</organism>
<dbReference type="Proteomes" id="UP000526625">
    <property type="component" value="Unassembled WGS sequence"/>
</dbReference>
<dbReference type="EMBL" id="JACHBF010000006">
    <property type="protein sequence ID" value="MBB6492063.1"/>
    <property type="molecule type" value="Genomic_DNA"/>
</dbReference>
<protein>
    <submittedName>
        <fullName evidence="1">Uncharacterized protein</fullName>
    </submittedName>
</protein>
<evidence type="ECO:0000313" key="1">
    <source>
        <dbReference type="EMBL" id="MBB6492063.1"/>
    </source>
</evidence>
<keyword evidence="2" id="KW-1185">Reference proteome</keyword>
<sequence>MMNATAAAGLSGFNSVLVVSSLGPIEPIAFHV</sequence>
<reference evidence="1 2" key="1">
    <citation type="submission" date="2020-08" db="EMBL/GenBank/DDBJ databases">
        <title>Genomic Encyclopedia of Type Strains, Phase IV (KMG-V): Genome sequencing to study the core and pangenomes of soil and plant-associated prokaryotes.</title>
        <authorList>
            <person name="Whitman W."/>
        </authorList>
    </citation>
    <scope>NUCLEOTIDE SEQUENCE [LARGE SCALE GENOMIC DNA]</scope>
    <source>
        <strain evidence="1 2">SEMIA 4059</strain>
    </source>
</reference>
<comment type="caution">
    <text evidence="1">The sequence shown here is derived from an EMBL/GenBank/DDBJ whole genome shotgun (WGS) entry which is preliminary data.</text>
</comment>